<evidence type="ECO:0000313" key="3">
    <source>
        <dbReference type="Ensembl" id="ENSCMIP00000040172.1"/>
    </source>
</evidence>
<dbReference type="GeneTree" id="ENSGT00950000183190"/>
<dbReference type="GO" id="GO:0005813">
    <property type="term" value="C:centrosome"/>
    <property type="evidence" value="ECO:0007669"/>
    <property type="project" value="TreeGrafter"/>
</dbReference>
<dbReference type="GO" id="GO:0090063">
    <property type="term" value="P:positive regulation of microtubule nucleation"/>
    <property type="evidence" value="ECO:0007669"/>
    <property type="project" value="TreeGrafter"/>
</dbReference>
<protein>
    <submittedName>
        <fullName evidence="3">Uncharacterized protein</fullName>
    </submittedName>
</protein>
<dbReference type="GO" id="GO:0060090">
    <property type="term" value="F:molecular adaptor activity"/>
    <property type="evidence" value="ECO:0007669"/>
    <property type="project" value="TreeGrafter"/>
</dbReference>
<dbReference type="InParanoid" id="A0A4W3JD19"/>
<feature type="compositionally biased region" description="Polar residues" evidence="2">
    <location>
        <begin position="330"/>
        <end position="352"/>
    </location>
</feature>
<dbReference type="Proteomes" id="UP000314986">
    <property type="component" value="Unassembled WGS sequence"/>
</dbReference>
<reference evidence="4" key="3">
    <citation type="journal article" date="2014" name="Nature">
        <title>Elephant shark genome provides unique insights into gnathostome evolution.</title>
        <authorList>
            <consortium name="International Elephant Shark Genome Sequencing Consortium"/>
            <person name="Venkatesh B."/>
            <person name="Lee A.P."/>
            <person name="Ravi V."/>
            <person name="Maurya A.K."/>
            <person name="Lian M.M."/>
            <person name="Swann J.B."/>
            <person name="Ohta Y."/>
            <person name="Flajnik M.F."/>
            <person name="Sutoh Y."/>
            <person name="Kasahara M."/>
            <person name="Hoon S."/>
            <person name="Gangu V."/>
            <person name="Roy S.W."/>
            <person name="Irimia M."/>
            <person name="Korzh V."/>
            <person name="Kondrychyn I."/>
            <person name="Lim Z.W."/>
            <person name="Tay B.H."/>
            <person name="Tohari S."/>
            <person name="Kong K.W."/>
            <person name="Ho S."/>
            <person name="Lorente-Galdos B."/>
            <person name="Quilez J."/>
            <person name="Marques-Bonet T."/>
            <person name="Raney B.J."/>
            <person name="Ingham P.W."/>
            <person name="Tay A."/>
            <person name="Hillier L.W."/>
            <person name="Minx P."/>
            <person name="Boehm T."/>
            <person name="Wilson R.K."/>
            <person name="Brenner S."/>
            <person name="Warren W.C."/>
        </authorList>
    </citation>
    <scope>NUCLEOTIDE SEQUENCE [LARGE SCALE GENOMIC DNA]</scope>
</reference>
<feature type="region of interest" description="Disordered" evidence="2">
    <location>
        <begin position="1"/>
        <end position="21"/>
    </location>
</feature>
<reference evidence="3" key="5">
    <citation type="submission" date="2025-09" db="UniProtKB">
        <authorList>
            <consortium name="Ensembl"/>
        </authorList>
    </citation>
    <scope>IDENTIFICATION</scope>
</reference>
<feature type="compositionally biased region" description="Polar residues" evidence="2">
    <location>
        <begin position="266"/>
        <end position="281"/>
    </location>
</feature>
<sequence>MELQYSASDPNPGSPSEPRVKSCLRKGLSVEDFGRCSDVALLQQHVQSLKAQLSKSDKIIHNLQCRVRSISTTSDYASSVERPHGEHPHFAATQPNDEDLWQTDSAEHFQVTAQPSTEIKQLIQRVTSLEAQLKSAKLMGPSAKNTTWPGKYDSLIQAQARELSHLRQKMREGKSIGQILKQHLSDTTKSFEELLRANDIDYYMGQSFRDQLSQGCQMAEKVVHKLTGRDISNLSNKGDQEVLVVRLSKELQHKNKTIESLHAKLQTRSETPCSSRTLSESEPSDRASFVSDDQVSTNDELDAYREELESASDYSQDDQRSAEHEAKVMTDNQSHSENPSQHSPFPSVNTSPCGAHPNSKPSMPSSQQPATDTAPAQKGTDLLEEHLREIRSLRQRLEESICTNDRLRQQLEVRLAAAAKESAGAPTSIYIQGLETMTQLTEENRKLRDENLTIEARLALIPREHKKELEQLKEVLLTTRARLKLTEAEMEQWSEENKRLQAEVRDRQQDLVQLREEQRCTQSHNNRCLSTDCGLSDVYSKPLGFLDPMHTVQRSPHQYCKELDSLYAAPFKMLIDTIHQ</sequence>
<dbReference type="STRING" id="7868.ENSCMIP00000040172"/>
<dbReference type="PANTHER" id="PTHR46501">
    <property type="entry name" value="MYOMEGALIN"/>
    <property type="match status" value="1"/>
</dbReference>
<dbReference type="PANTHER" id="PTHR46501:SF2">
    <property type="entry name" value="MYOMEGALIN"/>
    <property type="match status" value="1"/>
</dbReference>
<dbReference type="InterPro" id="IPR052593">
    <property type="entry name" value="MT-associated_AKAP9-binding"/>
</dbReference>
<feature type="compositionally biased region" description="Basic and acidic residues" evidence="2">
    <location>
        <begin position="317"/>
        <end position="328"/>
    </location>
</feature>
<name>A0A4W3JD19_CALMI</name>
<evidence type="ECO:0000256" key="2">
    <source>
        <dbReference type="SAM" id="MobiDB-lite"/>
    </source>
</evidence>
<dbReference type="GO" id="GO:0005794">
    <property type="term" value="C:Golgi apparatus"/>
    <property type="evidence" value="ECO:0007669"/>
    <property type="project" value="TreeGrafter"/>
</dbReference>
<accession>A0A4W3JD19</accession>
<keyword evidence="4" id="KW-1185">Reference proteome</keyword>
<reference evidence="4" key="2">
    <citation type="journal article" date="2007" name="PLoS Biol.">
        <title>Survey sequencing and comparative analysis of the elephant shark (Callorhinchus milii) genome.</title>
        <authorList>
            <person name="Venkatesh B."/>
            <person name="Kirkness E.F."/>
            <person name="Loh Y.H."/>
            <person name="Halpern A.L."/>
            <person name="Lee A.P."/>
            <person name="Johnson J."/>
            <person name="Dandona N."/>
            <person name="Viswanathan L.D."/>
            <person name="Tay A."/>
            <person name="Venter J.C."/>
            <person name="Strausberg R.L."/>
            <person name="Brenner S."/>
        </authorList>
    </citation>
    <scope>NUCLEOTIDE SEQUENCE [LARGE SCALE GENOMIC DNA]</scope>
</reference>
<organism evidence="3 4">
    <name type="scientific">Callorhinchus milii</name>
    <name type="common">Ghost shark</name>
    <dbReference type="NCBI Taxonomy" id="7868"/>
    <lineage>
        <taxon>Eukaryota</taxon>
        <taxon>Metazoa</taxon>
        <taxon>Chordata</taxon>
        <taxon>Craniata</taxon>
        <taxon>Vertebrata</taxon>
        <taxon>Chondrichthyes</taxon>
        <taxon>Holocephali</taxon>
        <taxon>Chimaeriformes</taxon>
        <taxon>Callorhinchidae</taxon>
        <taxon>Callorhinchus</taxon>
    </lineage>
</organism>
<feature type="compositionally biased region" description="Polar residues" evidence="2">
    <location>
        <begin position="359"/>
        <end position="371"/>
    </location>
</feature>
<dbReference type="AlphaFoldDB" id="A0A4W3JD19"/>
<reference evidence="3" key="4">
    <citation type="submission" date="2025-08" db="UniProtKB">
        <authorList>
            <consortium name="Ensembl"/>
        </authorList>
    </citation>
    <scope>IDENTIFICATION</scope>
</reference>
<dbReference type="Ensembl" id="ENSCMIT00000040744.1">
    <property type="protein sequence ID" value="ENSCMIP00000040172.1"/>
    <property type="gene ID" value="ENSCMIG00000016785.1"/>
</dbReference>
<keyword evidence="1" id="KW-0175">Coiled coil</keyword>
<evidence type="ECO:0000313" key="4">
    <source>
        <dbReference type="Proteomes" id="UP000314986"/>
    </source>
</evidence>
<reference evidence="4" key="1">
    <citation type="journal article" date="2006" name="Science">
        <title>Ancient noncoding elements conserved in the human genome.</title>
        <authorList>
            <person name="Venkatesh B."/>
            <person name="Kirkness E.F."/>
            <person name="Loh Y.H."/>
            <person name="Halpern A.L."/>
            <person name="Lee A.P."/>
            <person name="Johnson J."/>
            <person name="Dandona N."/>
            <person name="Viswanathan L.D."/>
            <person name="Tay A."/>
            <person name="Venter J.C."/>
            <person name="Strausberg R.L."/>
            <person name="Brenner S."/>
        </authorList>
    </citation>
    <scope>NUCLEOTIDE SEQUENCE [LARGE SCALE GENOMIC DNA]</scope>
</reference>
<proteinExistence type="predicted"/>
<feature type="coiled-coil region" evidence="1">
    <location>
        <begin position="376"/>
        <end position="410"/>
    </location>
</feature>
<feature type="coiled-coil region" evidence="1">
    <location>
        <begin position="437"/>
        <end position="517"/>
    </location>
</feature>
<feature type="compositionally biased region" description="Polar residues" evidence="2">
    <location>
        <begin position="1"/>
        <end position="11"/>
    </location>
</feature>
<dbReference type="GO" id="GO:1903358">
    <property type="term" value="P:regulation of Golgi organization"/>
    <property type="evidence" value="ECO:0007669"/>
    <property type="project" value="TreeGrafter"/>
</dbReference>
<feature type="region of interest" description="Disordered" evidence="2">
    <location>
        <begin position="264"/>
        <end position="376"/>
    </location>
</feature>
<evidence type="ECO:0000256" key="1">
    <source>
        <dbReference type="SAM" id="Coils"/>
    </source>
</evidence>
<dbReference type="GO" id="GO:0007098">
    <property type="term" value="P:centrosome cycle"/>
    <property type="evidence" value="ECO:0007669"/>
    <property type="project" value="TreeGrafter"/>
</dbReference>